<protein>
    <submittedName>
        <fullName evidence="1">Uncharacterized protein</fullName>
    </submittedName>
</protein>
<proteinExistence type="predicted"/>
<dbReference type="Proteomes" id="UP000016931">
    <property type="component" value="Unassembled WGS sequence"/>
</dbReference>
<evidence type="ECO:0000313" key="1">
    <source>
        <dbReference type="EMBL" id="EMF10394.1"/>
    </source>
</evidence>
<dbReference type="GeneID" id="27899797"/>
<sequence length="103" mass="11316">MSLLPQSVHAKLGLFQAQRDLVHSSPCRMHSEPILAEMLQKANDSAVYSDAPENTVARAQGNSPQLNVLYTVHIVLPGYEDPNRPGLWNAPWKTTAPRIGTLS</sequence>
<dbReference type="EMBL" id="KB456267">
    <property type="protein sequence ID" value="EMF10394.1"/>
    <property type="molecule type" value="Genomic_DNA"/>
</dbReference>
<dbReference type="RefSeq" id="XP_016758515.1">
    <property type="nucleotide sequence ID" value="XM_016902660.1"/>
</dbReference>
<keyword evidence="2" id="KW-1185">Reference proteome</keyword>
<accession>N1QIJ2</accession>
<name>N1QIJ2_SPHMS</name>
<organism evidence="1 2">
    <name type="scientific">Sphaerulina musiva (strain SO2202)</name>
    <name type="common">Poplar stem canker fungus</name>
    <name type="synonym">Septoria musiva</name>
    <dbReference type="NCBI Taxonomy" id="692275"/>
    <lineage>
        <taxon>Eukaryota</taxon>
        <taxon>Fungi</taxon>
        <taxon>Dikarya</taxon>
        <taxon>Ascomycota</taxon>
        <taxon>Pezizomycotina</taxon>
        <taxon>Dothideomycetes</taxon>
        <taxon>Dothideomycetidae</taxon>
        <taxon>Mycosphaerellales</taxon>
        <taxon>Mycosphaerellaceae</taxon>
        <taxon>Sphaerulina</taxon>
    </lineage>
</organism>
<dbReference type="HOGENOM" id="CLU_2265408_0_0_1"/>
<gene>
    <name evidence="1" type="ORF">SEPMUDRAFT_134767</name>
</gene>
<reference evidence="1 2" key="1">
    <citation type="journal article" date="2012" name="PLoS Pathog.">
        <title>Diverse lifestyles and strategies of plant pathogenesis encoded in the genomes of eighteen Dothideomycetes fungi.</title>
        <authorList>
            <person name="Ohm R.A."/>
            <person name="Feau N."/>
            <person name="Henrissat B."/>
            <person name="Schoch C.L."/>
            <person name="Horwitz B.A."/>
            <person name="Barry K.W."/>
            <person name="Condon B.J."/>
            <person name="Copeland A.C."/>
            <person name="Dhillon B."/>
            <person name="Glaser F."/>
            <person name="Hesse C.N."/>
            <person name="Kosti I."/>
            <person name="LaButti K."/>
            <person name="Lindquist E.A."/>
            <person name="Lucas S."/>
            <person name="Salamov A.A."/>
            <person name="Bradshaw R.E."/>
            <person name="Ciuffetti L."/>
            <person name="Hamelin R.C."/>
            <person name="Kema G.H.J."/>
            <person name="Lawrence C."/>
            <person name="Scott J.A."/>
            <person name="Spatafora J.W."/>
            <person name="Turgeon B.G."/>
            <person name="de Wit P.J.G.M."/>
            <person name="Zhong S."/>
            <person name="Goodwin S.B."/>
            <person name="Grigoriev I.V."/>
        </authorList>
    </citation>
    <scope>NUCLEOTIDE SEQUENCE [LARGE SCALE GENOMIC DNA]</scope>
    <source>
        <strain evidence="1 2">SO2202</strain>
    </source>
</reference>
<dbReference type="AlphaFoldDB" id="N1QIJ2"/>
<evidence type="ECO:0000313" key="2">
    <source>
        <dbReference type="Proteomes" id="UP000016931"/>
    </source>
</evidence>